<reference evidence="8" key="1">
    <citation type="journal article" date="2019" name="Int. J. Syst. Evol. Microbiol.">
        <title>The Global Catalogue of Microorganisms (GCM) 10K type strain sequencing project: providing services to taxonomists for standard genome sequencing and annotation.</title>
        <authorList>
            <consortium name="The Broad Institute Genomics Platform"/>
            <consortium name="The Broad Institute Genome Sequencing Center for Infectious Disease"/>
            <person name="Wu L."/>
            <person name="Ma J."/>
        </authorList>
    </citation>
    <scope>NUCLEOTIDE SEQUENCE [LARGE SCALE GENOMIC DNA]</scope>
    <source>
        <strain evidence="8">TBRC 1276</strain>
    </source>
</reference>
<keyword evidence="8" id="KW-1185">Reference proteome</keyword>
<sequence length="270" mass="29525">MPYLTQLAKVARRTGYPVTEVSGWKSRGHGPQPEVQGVVCHHTAGPTGGGDYPSLGVVRSGRPGLDGPLSQFGLGRSGRIYVIAAGRCWHNAPSTSAYHDNSSSIGIEAENNGSQPWPDDQLDAYKKLCAELCREFGLSASRVKGHKEVNRQKPDPHGINMNDFRADVAALLRGEPAAPALSWTEKLLTDLPLLRPKDDNYDVKTARGLLLQRGYLPEAVYATGGLKSWLDRTKYDDELAGLIRGYQRIKKLDDDAIVGPLTWRALLRVS</sequence>
<dbReference type="EMBL" id="JBHSBI010000002">
    <property type="protein sequence ID" value="MFC4006658.1"/>
    <property type="molecule type" value="Genomic_DNA"/>
</dbReference>
<evidence type="ECO:0000313" key="8">
    <source>
        <dbReference type="Proteomes" id="UP001595851"/>
    </source>
</evidence>
<dbReference type="SUPFAM" id="SSF47090">
    <property type="entry name" value="PGBD-like"/>
    <property type="match status" value="1"/>
</dbReference>
<name>A0ABV8FYW8_9ACTN</name>
<dbReference type="InterPro" id="IPR002502">
    <property type="entry name" value="Amidase_domain"/>
</dbReference>
<dbReference type="Gene3D" id="3.40.80.10">
    <property type="entry name" value="Peptidoglycan recognition protein-like"/>
    <property type="match status" value="1"/>
</dbReference>
<evidence type="ECO:0000313" key="7">
    <source>
        <dbReference type="EMBL" id="MFC4006658.1"/>
    </source>
</evidence>
<keyword evidence="4 7" id="KW-0378">Hydrolase</keyword>
<evidence type="ECO:0000256" key="3">
    <source>
        <dbReference type="ARBA" id="ARBA00011901"/>
    </source>
</evidence>
<comment type="similarity">
    <text evidence="2">Belongs to the N-acetylmuramoyl-L-alanine amidase 2 family.</text>
</comment>
<comment type="caution">
    <text evidence="7">The sequence shown here is derived from an EMBL/GenBank/DDBJ whole genome shotgun (WGS) entry which is preliminary data.</text>
</comment>
<dbReference type="PANTHER" id="PTHR30417">
    <property type="entry name" value="N-ACETYLMURAMOYL-L-ALANINE AMIDASE AMID"/>
    <property type="match status" value="1"/>
</dbReference>
<dbReference type="GO" id="GO:0008745">
    <property type="term" value="F:N-acetylmuramoyl-L-alanine amidase activity"/>
    <property type="evidence" value="ECO:0007669"/>
    <property type="project" value="UniProtKB-EC"/>
</dbReference>
<keyword evidence="5" id="KW-0961">Cell wall biogenesis/degradation</keyword>
<gene>
    <name evidence="7" type="ORF">ACFOY2_05460</name>
</gene>
<dbReference type="SMART" id="SM00644">
    <property type="entry name" value="Ami_2"/>
    <property type="match status" value="1"/>
</dbReference>
<dbReference type="PANTHER" id="PTHR30417:SF1">
    <property type="entry name" value="N-ACETYLMURAMOYL-L-ALANINE AMIDASE AMID"/>
    <property type="match status" value="1"/>
</dbReference>
<dbReference type="SUPFAM" id="SSF55846">
    <property type="entry name" value="N-acetylmuramoyl-L-alanine amidase-like"/>
    <property type="match status" value="1"/>
</dbReference>
<dbReference type="InterPro" id="IPR036366">
    <property type="entry name" value="PGBDSf"/>
</dbReference>
<dbReference type="RefSeq" id="WP_379526797.1">
    <property type="nucleotide sequence ID" value="NZ_JBHSBI010000002.1"/>
</dbReference>
<dbReference type="InterPro" id="IPR036365">
    <property type="entry name" value="PGBD-like_sf"/>
</dbReference>
<dbReference type="Gene3D" id="1.10.101.10">
    <property type="entry name" value="PGBD-like superfamily/PGBD"/>
    <property type="match status" value="1"/>
</dbReference>
<comment type="catalytic activity">
    <reaction evidence="1">
        <text>Hydrolyzes the link between N-acetylmuramoyl residues and L-amino acid residues in certain cell-wall glycopeptides.</text>
        <dbReference type="EC" id="3.5.1.28"/>
    </reaction>
</comment>
<evidence type="ECO:0000256" key="2">
    <source>
        <dbReference type="ARBA" id="ARBA00007553"/>
    </source>
</evidence>
<organism evidence="7 8">
    <name type="scientific">Nonomuraea purpurea</name>
    <dbReference type="NCBI Taxonomy" id="1849276"/>
    <lineage>
        <taxon>Bacteria</taxon>
        <taxon>Bacillati</taxon>
        <taxon>Actinomycetota</taxon>
        <taxon>Actinomycetes</taxon>
        <taxon>Streptosporangiales</taxon>
        <taxon>Streptosporangiaceae</taxon>
        <taxon>Nonomuraea</taxon>
    </lineage>
</organism>
<feature type="domain" description="N-acetylmuramoyl-L-alanine amidase" evidence="6">
    <location>
        <begin position="24"/>
        <end position="157"/>
    </location>
</feature>
<evidence type="ECO:0000259" key="6">
    <source>
        <dbReference type="SMART" id="SM00644"/>
    </source>
</evidence>
<dbReference type="InterPro" id="IPR036505">
    <property type="entry name" value="Amidase/PGRP_sf"/>
</dbReference>
<dbReference type="Pfam" id="PF01510">
    <property type="entry name" value="Amidase_2"/>
    <property type="match status" value="1"/>
</dbReference>
<evidence type="ECO:0000256" key="4">
    <source>
        <dbReference type="ARBA" id="ARBA00022801"/>
    </source>
</evidence>
<dbReference type="InterPro" id="IPR051206">
    <property type="entry name" value="NAMLAA_amidase_2"/>
</dbReference>
<dbReference type="Proteomes" id="UP001595851">
    <property type="component" value="Unassembled WGS sequence"/>
</dbReference>
<proteinExistence type="inferred from homology"/>
<dbReference type="CDD" id="cd06583">
    <property type="entry name" value="PGRP"/>
    <property type="match status" value="1"/>
</dbReference>
<accession>A0ABV8FYW8</accession>
<evidence type="ECO:0000256" key="5">
    <source>
        <dbReference type="ARBA" id="ARBA00023316"/>
    </source>
</evidence>
<dbReference type="EC" id="3.5.1.28" evidence="3"/>
<protein>
    <recommendedName>
        <fullName evidence="3">N-acetylmuramoyl-L-alanine amidase</fullName>
        <ecNumber evidence="3">3.5.1.28</ecNumber>
    </recommendedName>
</protein>
<evidence type="ECO:0000256" key="1">
    <source>
        <dbReference type="ARBA" id="ARBA00001561"/>
    </source>
</evidence>